<protein>
    <submittedName>
        <fullName evidence="1">Uncharacterized protein</fullName>
    </submittedName>
</protein>
<reference evidence="1" key="1">
    <citation type="submission" date="2021-06" db="EMBL/GenBank/DDBJ databases">
        <title>Parelaphostrongylus tenuis whole genome reference sequence.</title>
        <authorList>
            <person name="Garwood T.J."/>
            <person name="Larsen P.A."/>
            <person name="Fountain-Jones N.M."/>
            <person name="Garbe J.R."/>
            <person name="Macchietto M.G."/>
            <person name="Kania S.A."/>
            <person name="Gerhold R.W."/>
            <person name="Richards J.E."/>
            <person name="Wolf T.M."/>
        </authorList>
    </citation>
    <scope>NUCLEOTIDE SEQUENCE</scope>
    <source>
        <strain evidence="1">MNPRO001-30</strain>
        <tissue evidence="1">Meninges</tissue>
    </source>
</reference>
<organism evidence="1 2">
    <name type="scientific">Parelaphostrongylus tenuis</name>
    <name type="common">Meningeal worm</name>
    <dbReference type="NCBI Taxonomy" id="148309"/>
    <lineage>
        <taxon>Eukaryota</taxon>
        <taxon>Metazoa</taxon>
        <taxon>Ecdysozoa</taxon>
        <taxon>Nematoda</taxon>
        <taxon>Chromadorea</taxon>
        <taxon>Rhabditida</taxon>
        <taxon>Rhabditina</taxon>
        <taxon>Rhabditomorpha</taxon>
        <taxon>Strongyloidea</taxon>
        <taxon>Metastrongylidae</taxon>
        <taxon>Parelaphostrongylus</taxon>
    </lineage>
</organism>
<dbReference type="AlphaFoldDB" id="A0AAD5N8Q0"/>
<keyword evidence="2" id="KW-1185">Reference proteome</keyword>
<proteinExistence type="predicted"/>
<evidence type="ECO:0000313" key="1">
    <source>
        <dbReference type="EMBL" id="KAJ1364762.1"/>
    </source>
</evidence>
<dbReference type="EMBL" id="JAHQIW010005059">
    <property type="protein sequence ID" value="KAJ1364762.1"/>
    <property type="molecule type" value="Genomic_DNA"/>
</dbReference>
<dbReference type="Proteomes" id="UP001196413">
    <property type="component" value="Unassembled WGS sequence"/>
</dbReference>
<evidence type="ECO:0000313" key="2">
    <source>
        <dbReference type="Proteomes" id="UP001196413"/>
    </source>
</evidence>
<accession>A0AAD5N8Q0</accession>
<gene>
    <name evidence="1" type="ORF">KIN20_024918</name>
</gene>
<comment type="caution">
    <text evidence="1">The sequence shown here is derived from an EMBL/GenBank/DDBJ whole genome shotgun (WGS) entry which is preliminary data.</text>
</comment>
<sequence>MKTAFEYRVLVGLQTHENARKVLNKARGHYPTERQIWLCVASLDEMRGEKDVVDRLVQKVYSNGHCFNGVVNE</sequence>
<name>A0AAD5N8Q0_PARTN</name>